<proteinExistence type="predicted"/>
<reference evidence="10" key="1">
    <citation type="submission" date="2021-06" db="EMBL/GenBank/DDBJ databases">
        <authorList>
            <person name="Kallberg Y."/>
            <person name="Tangrot J."/>
            <person name="Rosling A."/>
        </authorList>
    </citation>
    <scope>NUCLEOTIDE SEQUENCE</scope>
    <source>
        <strain evidence="10">MT106</strain>
    </source>
</reference>
<feature type="compositionally biased region" description="Polar residues" evidence="8">
    <location>
        <begin position="1"/>
        <end position="10"/>
    </location>
</feature>
<dbReference type="CDD" id="cd00067">
    <property type="entry name" value="GAL4"/>
    <property type="match status" value="1"/>
</dbReference>
<keyword evidence="11" id="KW-1185">Reference proteome</keyword>
<evidence type="ECO:0000256" key="3">
    <source>
        <dbReference type="ARBA" id="ARBA00022833"/>
    </source>
</evidence>
<dbReference type="AlphaFoldDB" id="A0A9N9AW97"/>
<sequence length="323" mass="35695">MSTATTLTRTPSVNSSPYPSQQNNNNPPPDSGNSSGGPSRRRGPINKRACQRCRQGKIKCDGNAETGHPCSNCDANTCKYDNSPRKNKQNGVEIKQFEKKVLKELYEQKEYFVRTQSLSLFDQLLQVLMESRCFITILQLIKEHLVRLPLIDNQNRTVDIMQGLEQLANISINCEINSNYGPLSRENTEILHRINNYLNGYGGPTSTPNNTSLAFTSTSPISSNNNGVIDQITSPSNNLGLNALSIHSPPNSDANYSFSNSTIITATDNNLVSNEGEDLAIFSPIASETFPGIFQYLDPSYTSNPMLFDPTDPFLNPSQSMDE</sequence>
<evidence type="ECO:0000259" key="9">
    <source>
        <dbReference type="PROSITE" id="PS50048"/>
    </source>
</evidence>
<dbReference type="OrthoDB" id="2341546at2759"/>
<keyword evidence="2" id="KW-0479">Metal-binding</keyword>
<evidence type="ECO:0000313" key="11">
    <source>
        <dbReference type="Proteomes" id="UP000789831"/>
    </source>
</evidence>
<comment type="subcellular location">
    <subcellularLocation>
        <location evidence="1">Nucleus</location>
    </subcellularLocation>
</comment>
<dbReference type="GO" id="GO:0005634">
    <property type="term" value="C:nucleus"/>
    <property type="evidence" value="ECO:0007669"/>
    <property type="project" value="UniProtKB-SubCell"/>
</dbReference>
<evidence type="ECO:0000256" key="7">
    <source>
        <dbReference type="ARBA" id="ARBA00023242"/>
    </source>
</evidence>
<feature type="region of interest" description="Disordered" evidence="8">
    <location>
        <begin position="1"/>
        <end position="48"/>
    </location>
</feature>
<dbReference type="Gene3D" id="4.10.240.10">
    <property type="entry name" value="Zn(2)-C6 fungal-type DNA-binding domain"/>
    <property type="match status" value="1"/>
</dbReference>
<keyword evidence="3" id="KW-0862">Zinc</keyword>
<keyword evidence="7" id="KW-0539">Nucleus</keyword>
<dbReference type="Proteomes" id="UP000789831">
    <property type="component" value="Unassembled WGS sequence"/>
</dbReference>
<dbReference type="GO" id="GO:0003677">
    <property type="term" value="F:DNA binding"/>
    <property type="evidence" value="ECO:0007669"/>
    <property type="project" value="UniProtKB-KW"/>
</dbReference>
<dbReference type="PANTHER" id="PTHR31313:SF81">
    <property type="entry name" value="TY1 ENHANCER ACTIVATOR"/>
    <property type="match status" value="1"/>
</dbReference>
<feature type="compositionally biased region" description="Low complexity" evidence="8">
    <location>
        <begin position="11"/>
        <end position="38"/>
    </location>
</feature>
<comment type="caution">
    <text evidence="10">The sequence shown here is derived from an EMBL/GenBank/DDBJ whole genome shotgun (WGS) entry which is preliminary data.</text>
</comment>
<evidence type="ECO:0000256" key="2">
    <source>
        <dbReference type="ARBA" id="ARBA00022723"/>
    </source>
</evidence>
<feature type="compositionally biased region" description="Basic residues" evidence="8">
    <location>
        <begin position="39"/>
        <end position="48"/>
    </location>
</feature>
<evidence type="ECO:0000256" key="5">
    <source>
        <dbReference type="ARBA" id="ARBA00023125"/>
    </source>
</evidence>
<evidence type="ECO:0000256" key="8">
    <source>
        <dbReference type="SAM" id="MobiDB-lite"/>
    </source>
</evidence>
<feature type="domain" description="Zn(2)-C6 fungal-type" evidence="9">
    <location>
        <begin position="49"/>
        <end position="73"/>
    </location>
</feature>
<accession>A0A9N9AW97</accession>
<dbReference type="GO" id="GO:0008270">
    <property type="term" value="F:zinc ion binding"/>
    <property type="evidence" value="ECO:0007669"/>
    <property type="project" value="InterPro"/>
</dbReference>
<evidence type="ECO:0000256" key="4">
    <source>
        <dbReference type="ARBA" id="ARBA00023015"/>
    </source>
</evidence>
<dbReference type="Pfam" id="PF00172">
    <property type="entry name" value="Zn_clus"/>
    <property type="match status" value="1"/>
</dbReference>
<keyword evidence="4" id="KW-0805">Transcription regulation</keyword>
<dbReference type="InterPro" id="IPR036864">
    <property type="entry name" value="Zn2-C6_fun-type_DNA-bd_sf"/>
</dbReference>
<evidence type="ECO:0000256" key="6">
    <source>
        <dbReference type="ARBA" id="ARBA00023163"/>
    </source>
</evidence>
<dbReference type="GO" id="GO:0000981">
    <property type="term" value="F:DNA-binding transcription factor activity, RNA polymerase II-specific"/>
    <property type="evidence" value="ECO:0007669"/>
    <property type="project" value="InterPro"/>
</dbReference>
<evidence type="ECO:0000313" key="10">
    <source>
        <dbReference type="EMBL" id="CAG8544471.1"/>
    </source>
</evidence>
<dbReference type="PROSITE" id="PS50048">
    <property type="entry name" value="ZN2_CY6_FUNGAL_2"/>
    <property type="match status" value="1"/>
</dbReference>
<dbReference type="EMBL" id="CAJVPL010000975">
    <property type="protein sequence ID" value="CAG8544471.1"/>
    <property type="molecule type" value="Genomic_DNA"/>
</dbReference>
<dbReference type="SMART" id="SM00066">
    <property type="entry name" value="GAL4"/>
    <property type="match status" value="1"/>
</dbReference>
<dbReference type="PANTHER" id="PTHR31313">
    <property type="entry name" value="TY1 ENHANCER ACTIVATOR"/>
    <property type="match status" value="1"/>
</dbReference>
<organism evidence="10 11">
    <name type="scientific">Ambispora gerdemannii</name>
    <dbReference type="NCBI Taxonomy" id="144530"/>
    <lineage>
        <taxon>Eukaryota</taxon>
        <taxon>Fungi</taxon>
        <taxon>Fungi incertae sedis</taxon>
        <taxon>Mucoromycota</taxon>
        <taxon>Glomeromycotina</taxon>
        <taxon>Glomeromycetes</taxon>
        <taxon>Archaeosporales</taxon>
        <taxon>Ambisporaceae</taxon>
        <taxon>Ambispora</taxon>
    </lineage>
</organism>
<dbReference type="SUPFAM" id="SSF57701">
    <property type="entry name" value="Zn2/Cys6 DNA-binding domain"/>
    <property type="match status" value="1"/>
</dbReference>
<feature type="non-terminal residue" evidence="10">
    <location>
        <position position="323"/>
    </location>
</feature>
<keyword evidence="6" id="KW-0804">Transcription</keyword>
<evidence type="ECO:0000256" key="1">
    <source>
        <dbReference type="ARBA" id="ARBA00004123"/>
    </source>
</evidence>
<name>A0A9N9AW97_9GLOM</name>
<dbReference type="InterPro" id="IPR051615">
    <property type="entry name" value="Transcr_Regulatory_Elem"/>
</dbReference>
<gene>
    <name evidence="10" type="ORF">AGERDE_LOCUS6352</name>
</gene>
<dbReference type="InterPro" id="IPR001138">
    <property type="entry name" value="Zn2Cys6_DnaBD"/>
</dbReference>
<protein>
    <submittedName>
        <fullName evidence="10">9406_t:CDS:1</fullName>
    </submittedName>
</protein>
<keyword evidence="5" id="KW-0238">DNA-binding</keyword>